<protein>
    <submittedName>
        <fullName evidence="2">Helix-turn-helix domain-containing protein</fullName>
    </submittedName>
</protein>
<dbReference type="Gene3D" id="1.10.260.40">
    <property type="entry name" value="lambda repressor-like DNA-binding domains"/>
    <property type="match status" value="1"/>
</dbReference>
<keyword evidence="3" id="KW-1185">Reference proteome</keyword>
<dbReference type="Proteomes" id="UP000733379">
    <property type="component" value="Unassembled WGS sequence"/>
</dbReference>
<sequence>MTAEFYRISGVDSIVPERGPTALRMLVGGQLRKLRNQAGITPEQAADHIRGSTAKISRLELGRTGFKERDVRDLLELYHVDPDDIGEFLELVRRANEPGWWHRYNDLMPSWFETYIGLEQAAYSIRTFEAQLVPGLLQTEDYARAVVALGHGNSDAARRVQLRKRRQEMLDWPSGPTLWAVLDEAVLHRPLGGVAVLRGQLEHLAQMSEHLRVTIQVLSYAAGGHAALGSSFTMLRFAEKDLPDVVYTEQLSSSTYMDKQADLENYRRVMDRISVQAETPDRSRRMILDAAAAL</sequence>
<dbReference type="InterPro" id="IPR010982">
    <property type="entry name" value="Lambda_DNA-bd_dom_sf"/>
</dbReference>
<organism evidence="2 3">
    <name type="scientific">Nocardia albiluteola</name>
    <dbReference type="NCBI Taxonomy" id="2842303"/>
    <lineage>
        <taxon>Bacteria</taxon>
        <taxon>Bacillati</taxon>
        <taxon>Actinomycetota</taxon>
        <taxon>Actinomycetes</taxon>
        <taxon>Mycobacteriales</taxon>
        <taxon>Nocardiaceae</taxon>
        <taxon>Nocardia</taxon>
    </lineage>
</organism>
<dbReference type="SMART" id="SM00530">
    <property type="entry name" value="HTH_XRE"/>
    <property type="match status" value="1"/>
</dbReference>
<proteinExistence type="predicted"/>
<evidence type="ECO:0000313" key="2">
    <source>
        <dbReference type="EMBL" id="MBU3067514.1"/>
    </source>
</evidence>
<name>A0ABS6BED8_9NOCA</name>
<dbReference type="PROSITE" id="PS50943">
    <property type="entry name" value="HTH_CROC1"/>
    <property type="match status" value="1"/>
</dbReference>
<dbReference type="EMBL" id="JAHKNI010000022">
    <property type="protein sequence ID" value="MBU3067514.1"/>
    <property type="molecule type" value="Genomic_DNA"/>
</dbReference>
<dbReference type="CDD" id="cd00093">
    <property type="entry name" value="HTH_XRE"/>
    <property type="match status" value="1"/>
</dbReference>
<evidence type="ECO:0000259" key="1">
    <source>
        <dbReference type="PROSITE" id="PS50943"/>
    </source>
</evidence>
<gene>
    <name evidence="2" type="ORF">KO481_39085</name>
</gene>
<dbReference type="RefSeq" id="WP_215923591.1">
    <property type="nucleotide sequence ID" value="NZ_JAHKNI010000022.1"/>
</dbReference>
<comment type="caution">
    <text evidence="2">The sequence shown here is derived from an EMBL/GenBank/DDBJ whole genome shotgun (WGS) entry which is preliminary data.</text>
</comment>
<evidence type="ECO:0000313" key="3">
    <source>
        <dbReference type="Proteomes" id="UP000733379"/>
    </source>
</evidence>
<reference evidence="2 3" key="1">
    <citation type="submission" date="2021-06" db="EMBL/GenBank/DDBJ databases">
        <title>Actinomycetes sequencing.</title>
        <authorList>
            <person name="Shan Q."/>
        </authorList>
    </citation>
    <scope>NUCLEOTIDE SEQUENCE [LARGE SCALE GENOMIC DNA]</scope>
    <source>
        <strain evidence="2 3">NEAU-G5</strain>
    </source>
</reference>
<dbReference type="SUPFAM" id="SSF47413">
    <property type="entry name" value="lambda repressor-like DNA-binding domains"/>
    <property type="match status" value="1"/>
</dbReference>
<accession>A0ABS6BED8</accession>
<feature type="domain" description="HTH cro/C1-type" evidence="1">
    <location>
        <begin position="31"/>
        <end position="85"/>
    </location>
</feature>
<dbReference type="InterPro" id="IPR001387">
    <property type="entry name" value="Cro/C1-type_HTH"/>
</dbReference>
<dbReference type="Pfam" id="PF19054">
    <property type="entry name" value="DUF5753"/>
    <property type="match status" value="1"/>
</dbReference>
<dbReference type="InterPro" id="IPR043917">
    <property type="entry name" value="DUF5753"/>
</dbReference>
<dbReference type="Pfam" id="PF13560">
    <property type="entry name" value="HTH_31"/>
    <property type="match status" value="1"/>
</dbReference>